<gene>
    <name evidence="1" type="ORF">MESS2_460030</name>
</gene>
<dbReference type="AlphaFoldDB" id="M5ES26"/>
<dbReference type="GO" id="GO:0020037">
    <property type="term" value="F:heme binding"/>
    <property type="evidence" value="ECO:0007669"/>
    <property type="project" value="InterPro"/>
</dbReference>
<dbReference type="InterPro" id="IPR036909">
    <property type="entry name" value="Cyt_c-like_dom_sf"/>
</dbReference>
<dbReference type="SUPFAM" id="SSF46626">
    <property type="entry name" value="Cytochrome c"/>
    <property type="match status" value="1"/>
</dbReference>
<name>M5ES26_9HYPH</name>
<dbReference type="eggNOG" id="COG2010">
    <property type="taxonomic scope" value="Bacteria"/>
</dbReference>
<dbReference type="STRING" id="1297569.MESS2_460030"/>
<organism evidence="1 2">
    <name type="scientific">Mesorhizobium metallidurans STM 2683</name>
    <dbReference type="NCBI Taxonomy" id="1297569"/>
    <lineage>
        <taxon>Bacteria</taxon>
        <taxon>Pseudomonadati</taxon>
        <taxon>Pseudomonadota</taxon>
        <taxon>Alphaproteobacteria</taxon>
        <taxon>Hyphomicrobiales</taxon>
        <taxon>Phyllobacteriaceae</taxon>
        <taxon>Mesorhizobium</taxon>
    </lineage>
</organism>
<keyword evidence="2" id="KW-1185">Reference proteome</keyword>
<dbReference type="EMBL" id="CAUM01000113">
    <property type="protein sequence ID" value="CCV07112.1"/>
    <property type="molecule type" value="Genomic_DNA"/>
</dbReference>
<comment type="caution">
    <text evidence="1">The sequence shown here is derived from an EMBL/GenBank/DDBJ whole genome shotgun (WGS) entry which is preliminary data.</text>
</comment>
<protein>
    <submittedName>
        <fullName evidence="1">Uncharacterized protein</fullName>
    </submittedName>
</protein>
<dbReference type="Gene3D" id="1.10.760.10">
    <property type="entry name" value="Cytochrome c-like domain"/>
    <property type="match status" value="1"/>
</dbReference>
<reference evidence="1 2" key="1">
    <citation type="submission" date="2013-02" db="EMBL/GenBank/DDBJ databases">
        <authorList>
            <person name="Genoscope - CEA"/>
        </authorList>
    </citation>
    <scope>NUCLEOTIDE SEQUENCE [LARGE SCALE GENOMIC DNA]</scope>
    <source>
        <strain evidence="1 2">STM 2683</strain>
    </source>
</reference>
<evidence type="ECO:0000313" key="1">
    <source>
        <dbReference type="EMBL" id="CCV07112.1"/>
    </source>
</evidence>
<proteinExistence type="predicted"/>
<sequence>MHAPTTPAMPSLAWRLKDQEIADVSTYVRGSWGNNAPAVSSGDVAAVRKQLLP</sequence>
<dbReference type="Proteomes" id="UP000012062">
    <property type="component" value="Unassembled WGS sequence"/>
</dbReference>
<evidence type="ECO:0000313" key="2">
    <source>
        <dbReference type="Proteomes" id="UP000012062"/>
    </source>
</evidence>
<accession>M5ES26</accession>
<dbReference type="GO" id="GO:0009055">
    <property type="term" value="F:electron transfer activity"/>
    <property type="evidence" value="ECO:0007669"/>
    <property type="project" value="InterPro"/>
</dbReference>